<comment type="similarity">
    <text evidence="1">Belongs to the FAH family.</text>
</comment>
<proteinExistence type="inferred from homology"/>
<dbReference type="GO" id="GO:0050163">
    <property type="term" value="F:oxaloacetate tautomerase activity"/>
    <property type="evidence" value="ECO:0007669"/>
    <property type="project" value="UniProtKB-ARBA"/>
</dbReference>
<dbReference type="Pfam" id="PF01557">
    <property type="entry name" value="FAA_hydrolase"/>
    <property type="match status" value="1"/>
</dbReference>
<gene>
    <name evidence="4" type="ORF">Clacol_001426</name>
</gene>
<accession>A0AAV5A2I0</accession>
<sequence length="295" mass="32153">MTWTRLIRFIAVETKRIHLGQPVDPNLDVGLAYHKKNTIKAHEIIGSALDPNAKVTTKVLTVGTLLEPLEREEVKLVRCLGLNYADHAVRLIFLPPLETAKADFVPVASLIAPGAPIVIPYVAQPVQEHIPDYEVELTIVIGKTAKDVPESEALDYVLGYTVGNDISFRKHQMTTSQWTFSKSFDDTTPFGPVIVNAKAIPDPQNLPLKTILNGKVLQDGSTRDQIFNVKQTIAFLSQGTTLTPGTIIMTGTPAGVGFVRKPTVYLKDGDIISVYIGGGIGSLINPVIEEPKARL</sequence>
<name>A0AAV5A2I0_9AGAM</name>
<evidence type="ECO:0000256" key="1">
    <source>
        <dbReference type="ARBA" id="ARBA00010211"/>
    </source>
</evidence>
<dbReference type="InterPro" id="IPR011234">
    <property type="entry name" value="Fumarylacetoacetase-like_C"/>
</dbReference>
<dbReference type="SUPFAM" id="SSF56529">
    <property type="entry name" value="FAH"/>
    <property type="match status" value="1"/>
</dbReference>
<evidence type="ECO:0000313" key="4">
    <source>
        <dbReference type="EMBL" id="GJJ07226.1"/>
    </source>
</evidence>
<dbReference type="AlphaFoldDB" id="A0AAV5A2I0"/>
<comment type="caution">
    <text evidence="4">The sequence shown here is derived from an EMBL/GenBank/DDBJ whole genome shotgun (WGS) entry which is preliminary data.</text>
</comment>
<keyword evidence="2" id="KW-0479">Metal-binding</keyword>
<evidence type="ECO:0000259" key="3">
    <source>
        <dbReference type="Pfam" id="PF01557"/>
    </source>
</evidence>
<protein>
    <recommendedName>
        <fullName evidence="3">Fumarylacetoacetase-like C-terminal domain-containing protein</fullName>
    </recommendedName>
</protein>
<dbReference type="GO" id="GO:0006107">
    <property type="term" value="P:oxaloacetate metabolic process"/>
    <property type="evidence" value="ECO:0007669"/>
    <property type="project" value="UniProtKB-ARBA"/>
</dbReference>
<evidence type="ECO:0000313" key="5">
    <source>
        <dbReference type="Proteomes" id="UP001050691"/>
    </source>
</evidence>
<evidence type="ECO:0000256" key="2">
    <source>
        <dbReference type="ARBA" id="ARBA00022723"/>
    </source>
</evidence>
<feature type="domain" description="Fumarylacetoacetase-like C-terminal" evidence="3">
    <location>
        <begin position="77"/>
        <end position="287"/>
    </location>
</feature>
<organism evidence="4 5">
    <name type="scientific">Clathrus columnatus</name>
    <dbReference type="NCBI Taxonomy" id="1419009"/>
    <lineage>
        <taxon>Eukaryota</taxon>
        <taxon>Fungi</taxon>
        <taxon>Dikarya</taxon>
        <taxon>Basidiomycota</taxon>
        <taxon>Agaricomycotina</taxon>
        <taxon>Agaricomycetes</taxon>
        <taxon>Phallomycetidae</taxon>
        <taxon>Phallales</taxon>
        <taxon>Clathraceae</taxon>
        <taxon>Clathrus</taxon>
    </lineage>
</organism>
<dbReference type="Proteomes" id="UP001050691">
    <property type="component" value="Unassembled WGS sequence"/>
</dbReference>
<dbReference type="Gene3D" id="3.90.850.10">
    <property type="entry name" value="Fumarylacetoacetase-like, C-terminal domain"/>
    <property type="match status" value="1"/>
</dbReference>
<reference evidence="4" key="1">
    <citation type="submission" date="2021-10" db="EMBL/GenBank/DDBJ databases">
        <title>De novo Genome Assembly of Clathrus columnatus (Basidiomycota, Fungi) Using Illumina and Nanopore Sequence Data.</title>
        <authorList>
            <person name="Ogiso-Tanaka E."/>
            <person name="Itagaki H."/>
            <person name="Hosoya T."/>
            <person name="Hosaka K."/>
        </authorList>
    </citation>
    <scope>NUCLEOTIDE SEQUENCE</scope>
    <source>
        <strain evidence="4">MO-923</strain>
    </source>
</reference>
<dbReference type="GO" id="GO:0046872">
    <property type="term" value="F:metal ion binding"/>
    <property type="evidence" value="ECO:0007669"/>
    <property type="project" value="UniProtKB-KW"/>
</dbReference>
<dbReference type="EMBL" id="BPWL01000002">
    <property type="protein sequence ID" value="GJJ07226.1"/>
    <property type="molecule type" value="Genomic_DNA"/>
</dbReference>
<dbReference type="FunFam" id="3.90.850.10:FF:000002">
    <property type="entry name" value="2-hydroxyhepta-2,4-diene-1,7-dioate isomerase"/>
    <property type="match status" value="1"/>
</dbReference>
<dbReference type="InterPro" id="IPR036663">
    <property type="entry name" value="Fumarylacetoacetase_C_sf"/>
</dbReference>
<keyword evidence="5" id="KW-1185">Reference proteome</keyword>
<dbReference type="PANTHER" id="PTHR11820">
    <property type="entry name" value="ACYLPYRUVASE"/>
    <property type="match status" value="1"/>
</dbReference>